<feature type="domain" description="GP-PDE" evidence="1">
    <location>
        <begin position="103"/>
        <end position="193"/>
    </location>
</feature>
<dbReference type="CDD" id="cd08556">
    <property type="entry name" value="GDPD"/>
    <property type="match status" value="1"/>
</dbReference>
<dbReference type="Gene3D" id="3.20.20.190">
    <property type="entry name" value="Phosphatidylinositol (PI) phosphodiesterase"/>
    <property type="match status" value="1"/>
</dbReference>
<dbReference type="EMBL" id="MFBD01000032">
    <property type="protein sequence ID" value="OGD88307.1"/>
    <property type="molecule type" value="Genomic_DNA"/>
</dbReference>
<evidence type="ECO:0000259" key="1">
    <source>
        <dbReference type="Pfam" id="PF03009"/>
    </source>
</evidence>
<protein>
    <recommendedName>
        <fullName evidence="1">GP-PDE domain-containing protein</fullName>
    </recommendedName>
</protein>
<evidence type="ECO:0000313" key="2">
    <source>
        <dbReference type="EMBL" id="OGD88307.1"/>
    </source>
</evidence>
<dbReference type="GO" id="GO:0006629">
    <property type="term" value="P:lipid metabolic process"/>
    <property type="evidence" value="ECO:0007669"/>
    <property type="project" value="InterPro"/>
</dbReference>
<dbReference type="SUPFAM" id="SSF51695">
    <property type="entry name" value="PLC-like phosphodiesterases"/>
    <property type="match status" value="1"/>
</dbReference>
<accession>A0A1F5G8Z7</accession>
<gene>
    <name evidence="2" type="ORF">A3D04_00160</name>
</gene>
<dbReference type="Proteomes" id="UP000177369">
    <property type="component" value="Unassembled WGS sequence"/>
</dbReference>
<dbReference type="InterPro" id="IPR030395">
    <property type="entry name" value="GP_PDE_dom"/>
</dbReference>
<reference evidence="2 3" key="1">
    <citation type="journal article" date="2016" name="Nat. Commun.">
        <title>Thousands of microbial genomes shed light on interconnected biogeochemical processes in an aquifer system.</title>
        <authorList>
            <person name="Anantharaman K."/>
            <person name="Brown C.T."/>
            <person name="Hug L.A."/>
            <person name="Sharon I."/>
            <person name="Castelle C.J."/>
            <person name="Probst A.J."/>
            <person name="Thomas B.C."/>
            <person name="Singh A."/>
            <person name="Wilkins M.J."/>
            <person name="Karaoz U."/>
            <person name="Brodie E.L."/>
            <person name="Williams K.H."/>
            <person name="Hubbard S.S."/>
            <person name="Banfield J.F."/>
        </authorList>
    </citation>
    <scope>NUCLEOTIDE SEQUENCE [LARGE SCALE GENOMIC DNA]</scope>
</reference>
<dbReference type="AlphaFoldDB" id="A0A1F5G8Z7"/>
<evidence type="ECO:0000313" key="3">
    <source>
        <dbReference type="Proteomes" id="UP000177369"/>
    </source>
</evidence>
<dbReference type="Pfam" id="PF03009">
    <property type="entry name" value="GDPD"/>
    <property type="match status" value="1"/>
</dbReference>
<comment type="caution">
    <text evidence="2">The sequence shown here is derived from an EMBL/GenBank/DDBJ whole genome shotgun (WGS) entry which is preliminary data.</text>
</comment>
<proteinExistence type="predicted"/>
<name>A0A1F5G8Z7_9BACT</name>
<dbReference type="STRING" id="1797714.A3D04_00160"/>
<dbReference type="InterPro" id="IPR017946">
    <property type="entry name" value="PLC-like_Pdiesterase_TIM-brl"/>
</dbReference>
<sequence>MKIIAHGINNIKDAKKALMSGVDFVEVDVSKRIFFNKFTTQHNGLMGILGFGPMLETLLTAEIRSRAFFDLKPVSYRSSFTHKLIELLLKCGVKNAKICGHDWQMLSNLSHKVNAKPYYTIKNLQGINKLKTMVRQLKKPRGFSIKHNLITKSLVRHLKSDYPTSELWAWTVNDLKEANRLAKLDVDGIITDNWSQLSTANNKL</sequence>
<organism evidence="2 3">
    <name type="scientific">Candidatus Curtissbacteria bacterium RIFCSPHIGHO2_02_FULL_40_16b</name>
    <dbReference type="NCBI Taxonomy" id="1797714"/>
    <lineage>
        <taxon>Bacteria</taxon>
        <taxon>Candidatus Curtissiibacteriota</taxon>
    </lineage>
</organism>
<dbReference type="GO" id="GO:0008081">
    <property type="term" value="F:phosphoric diester hydrolase activity"/>
    <property type="evidence" value="ECO:0007669"/>
    <property type="project" value="InterPro"/>
</dbReference>